<name>A0A4Y9YFT7_9APHY</name>
<dbReference type="Proteomes" id="UP000298390">
    <property type="component" value="Unassembled WGS sequence"/>
</dbReference>
<dbReference type="EMBL" id="SEKV01000208">
    <property type="protein sequence ID" value="TFY61416.1"/>
    <property type="molecule type" value="Genomic_DNA"/>
</dbReference>
<evidence type="ECO:0000313" key="1">
    <source>
        <dbReference type="EMBL" id="TFY61416.1"/>
    </source>
</evidence>
<sequence>MSRANTPQAAVNAAAVFRWKDTVTSTLGQHLRFLSAWVSRLPDHDLETEQYHFLNASLNFVAQRMLPDGAEYMVSIHPQVPFRAPSATITIEEPDPTQDRAVTRRYHAAVIEHEAAVEPVEEDAEVLMITDIIHGHQGLSHDPMAEVSFTTDITEVAPAPKEEVCYPDFASIISFMDDNFALEEHVLFIHEVKRYPERFFKLKDLAAKDRAIRDAMNAPAILKQIALQAYRAFNEYPGDDRLHIMIHIGIYFCVATFDRKHTQQAVAGIMKQPKPSGWDLVPTRISAVACMFHATFNDDGSVVIEEYGTRFKTWMSTIRGDRVAAYIEARLPPGAKGKKTRRKKGKRS</sequence>
<evidence type="ECO:0000313" key="2">
    <source>
        <dbReference type="Proteomes" id="UP000298390"/>
    </source>
</evidence>
<organism evidence="1 2">
    <name type="scientific">Rhodofomes roseus</name>
    <dbReference type="NCBI Taxonomy" id="34475"/>
    <lineage>
        <taxon>Eukaryota</taxon>
        <taxon>Fungi</taxon>
        <taxon>Dikarya</taxon>
        <taxon>Basidiomycota</taxon>
        <taxon>Agaricomycotina</taxon>
        <taxon>Agaricomycetes</taxon>
        <taxon>Polyporales</taxon>
        <taxon>Rhodofomes</taxon>
    </lineage>
</organism>
<proteinExistence type="predicted"/>
<reference evidence="1 2" key="1">
    <citation type="submission" date="2019-01" db="EMBL/GenBank/DDBJ databases">
        <title>Genome sequencing of the rare red list fungi Fomitopsis rosea.</title>
        <authorList>
            <person name="Buettner E."/>
            <person name="Kellner H."/>
        </authorList>
    </citation>
    <scope>NUCLEOTIDE SEQUENCE [LARGE SCALE GENOMIC DNA]</scope>
    <source>
        <strain evidence="1 2">DSM 105464</strain>
    </source>
</reference>
<gene>
    <name evidence="1" type="ORF">EVJ58_g4523</name>
</gene>
<comment type="caution">
    <text evidence="1">The sequence shown here is derived from an EMBL/GenBank/DDBJ whole genome shotgun (WGS) entry which is preliminary data.</text>
</comment>
<protein>
    <submittedName>
        <fullName evidence="1">Uncharacterized protein</fullName>
    </submittedName>
</protein>
<dbReference type="AlphaFoldDB" id="A0A4Y9YFT7"/>
<accession>A0A4Y9YFT7</accession>